<name>A0A2A5T4Y1_9GAMM</name>
<evidence type="ECO:0000313" key="1">
    <source>
        <dbReference type="EMBL" id="PCS23206.1"/>
    </source>
</evidence>
<evidence type="ECO:0000313" key="2">
    <source>
        <dbReference type="Proteomes" id="UP000219020"/>
    </source>
</evidence>
<reference evidence="2" key="1">
    <citation type="submission" date="2017-04" db="EMBL/GenBank/DDBJ databases">
        <title>Genome evolution of the luminous symbionts of deep sea anglerfish.</title>
        <authorList>
            <person name="Hendry T.A."/>
        </authorList>
    </citation>
    <scope>NUCLEOTIDE SEQUENCE [LARGE SCALE GENOMIC DNA]</scope>
</reference>
<proteinExistence type="predicted"/>
<gene>
    <name evidence="1" type="ORF">BTN49_1202</name>
</gene>
<comment type="caution">
    <text evidence="1">The sequence shown here is derived from an EMBL/GenBank/DDBJ whole genome shotgun (WGS) entry which is preliminary data.</text>
</comment>
<dbReference type="Proteomes" id="UP000219020">
    <property type="component" value="Unassembled WGS sequence"/>
</dbReference>
<dbReference type="AlphaFoldDB" id="A0A2A5T4Y1"/>
<keyword evidence="2" id="KW-1185">Reference proteome</keyword>
<accession>A0A2A5T4Y1</accession>
<protein>
    <submittedName>
        <fullName evidence="1">Mobile element protein</fullName>
    </submittedName>
</protein>
<dbReference type="EMBL" id="NBYY01000011">
    <property type="protein sequence ID" value="PCS23206.1"/>
    <property type="molecule type" value="Genomic_DNA"/>
</dbReference>
<sequence length="74" mass="8680">MMMGKTQHKISNWKQYNQALVNRGSVTFWIDIAAIKACHYLKHHRHHCRGFIFPDIMIQTALMVRGILSSHFVD</sequence>
<organism evidence="1 2">
    <name type="scientific">Candidatus Enterovibrio escicola</name>
    <dbReference type="NCBI Taxonomy" id="1927127"/>
    <lineage>
        <taxon>Bacteria</taxon>
        <taxon>Pseudomonadati</taxon>
        <taxon>Pseudomonadota</taxon>
        <taxon>Gammaproteobacteria</taxon>
        <taxon>Vibrionales</taxon>
        <taxon>Vibrionaceae</taxon>
        <taxon>Enterovibrio</taxon>
    </lineage>
</organism>